<evidence type="ECO:0000313" key="1">
    <source>
        <dbReference type="EMBL" id="TFV71679.1"/>
    </source>
</evidence>
<reference evidence="1 2" key="1">
    <citation type="submission" date="2019-03" db="EMBL/GenBank/DDBJ databases">
        <title>Bradyrhizobium strains diversity.</title>
        <authorList>
            <person name="Urquiaga M.C.O."/>
            <person name="Hungria M."/>
            <person name="Delamuta J.R.M."/>
            <person name="Klepa M.S."/>
        </authorList>
    </citation>
    <scope>NUCLEOTIDE SEQUENCE [LARGE SCALE GENOMIC DNA]</scope>
    <source>
        <strain evidence="1 2">CNPSo 3426</strain>
    </source>
</reference>
<comment type="caution">
    <text evidence="1">The sequence shown here is derived from an EMBL/GenBank/DDBJ whole genome shotgun (WGS) entry which is preliminary data.</text>
</comment>
<evidence type="ECO:0000313" key="2">
    <source>
        <dbReference type="Proteomes" id="UP000297700"/>
    </source>
</evidence>
<gene>
    <name evidence="1" type="ORF">E4K64_25455</name>
</gene>
<dbReference type="RefSeq" id="WP_135165958.1">
    <property type="nucleotide sequence ID" value="NZ_SPQS01000016.1"/>
</dbReference>
<dbReference type="AlphaFoldDB" id="A0A4Y9NUI7"/>
<dbReference type="EMBL" id="SPQS01000016">
    <property type="protein sequence ID" value="TFV71679.1"/>
    <property type="molecule type" value="Genomic_DNA"/>
</dbReference>
<dbReference type="Proteomes" id="UP000297700">
    <property type="component" value="Unassembled WGS sequence"/>
</dbReference>
<accession>A0A4Y9NUI7</accession>
<protein>
    <submittedName>
        <fullName evidence="1">Uncharacterized protein</fullName>
    </submittedName>
</protein>
<organism evidence="1 2">
    <name type="scientific">Bradyrhizobium frederickii</name>
    <dbReference type="NCBI Taxonomy" id="2560054"/>
    <lineage>
        <taxon>Bacteria</taxon>
        <taxon>Pseudomonadati</taxon>
        <taxon>Pseudomonadota</taxon>
        <taxon>Alphaproteobacteria</taxon>
        <taxon>Hyphomicrobiales</taxon>
        <taxon>Nitrobacteraceae</taxon>
        <taxon>Bradyrhizobium</taxon>
    </lineage>
</organism>
<sequence>MSIFELTMAGLPGLTMDYEDGGRVQVFKSAGREVRVPGDATDAEIIAAFRALDEKDVDA</sequence>
<proteinExistence type="predicted"/>
<name>A0A4Y9NUI7_9BRAD</name>